<evidence type="ECO:0000256" key="1">
    <source>
        <dbReference type="SAM" id="MobiDB-lite"/>
    </source>
</evidence>
<dbReference type="EMBL" id="CAKKNE010000005">
    <property type="protein sequence ID" value="CAH0378002.1"/>
    <property type="molecule type" value="Genomic_DNA"/>
</dbReference>
<protein>
    <submittedName>
        <fullName evidence="2">Uncharacterized protein</fullName>
    </submittedName>
</protein>
<evidence type="ECO:0000313" key="3">
    <source>
        <dbReference type="Proteomes" id="UP000789595"/>
    </source>
</evidence>
<comment type="caution">
    <text evidence="2">The sequence shown here is derived from an EMBL/GenBank/DDBJ whole genome shotgun (WGS) entry which is preliminary data.</text>
</comment>
<evidence type="ECO:0000313" key="2">
    <source>
        <dbReference type="EMBL" id="CAH0378002.1"/>
    </source>
</evidence>
<accession>A0A8J2SQU6</accession>
<feature type="compositionally biased region" description="Basic residues" evidence="1">
    <location>
        <begin position="121"/>
        <end position="137"/>
    </location>
</feature>
<organism evidence="2 3">
    <name type="scientific">Pelagomonas calceolata</name>
    <dbReference type="NCBI Taxonomy" id="35677"/>
    <lineage>
        <taxon>Eukaryota</taxon>
        <taxon>Sar</taxon>
        <taxon>Stramenopiles</taxon>
        <taxon>Ochrophyta</taxon>
        <taxon>Pelagophyceae</taxon>
        <taxon>Pelagomonadales</taxon>
        <taxon>Pelagomonadaceae</taxon>
        <taxon>Pelagomonas</taxon>
    </lineage>
</organism>
<gene>
    <name evidence="2" type="ORF">PECAL_5P25220</name>
</gene>
<sequence>NPRRRPQTRKQDAMVTSKTSTVQKFPKPRGRAPKNASGQPATWDPDRGEWTGVVKKTKPDGVPKPRGRAPLGATWDYDKGEWVGGTKPSKPKPKTPKSPKPAGAKKPAAKPAKNANDKFPKPRARRHHDGITRRRGRAPLDSTGAPAAWDSETGVWVGVAKKTKPDGVPKPRGRAPLGAEWNYETGEWEGGAKTSAKKKK</sequence>
<proteinExistence type="predicted"/>
<feature type="non-terminal residue" evidence="2">
    <location>
        <position position="1"/>
    </location>
</feature>
<name>A0A8J2SQU6_9STRA</name>
<keyword evidence="3" id="KW-1185">Reference proteome</keyword>
<feature type="compositionally biased region" description="Low complexity" evidence="1">
    <location>
        <begin position="100"/>
        <end position="114"/>
    </location>
</feature>
<dbReference type="AlphaFoldDB" id="A0A8J2SQU6"/>
<dbReference type="Proteomes" id="UP000789595">
    <property type="component" value="Unassembled WGS sequence"/>
</dbReference>
<reference evidence="2" key="1">
    <citation type="submission" date="2021-11" db="EMBL/GenBank/DDBJ databases">
        <authorList>
            <consortium name="Genoscope - CEA"/>
            <person name="William W."/>
        </authorList>
    </citation>
    <scope>NUCLEOTIDE SEQUENCE</scope>
</reference>
<feature type="compositionally biased region" description="Polar residues" evidence="1">
    <location>
        <begin position="14"/>
        <end position="23"/>
    </location>
</feature>
<feature type="region of interest" description="Disordered" evidence="1">
    <location>
        <begin position="1"/>
        <end position="148"/>
    </location>
</feature>